<protein>
    <submittedName>
        <fullName evidence="4">1,4-beta-xylanase</fullName>
    </submittedName>
</protein>
<accession>A0A0U4BIM1</accession>
<name>A0A0U4BIM1_9BACT</name>
<keyword evidence="1 4" id="KW-0378">Hydrolase</keyword>
<dbReference type="AlphaFoldDB" id="A0A0U4BIM1"/>
<feature type="signal peptide" evidence="2">
    <location>
        <begin position="1"/>
        <end position="22"/>
    </location>
</feature>
<dbReference type="STRING" id="1411621.AUC43_15755"/>
<evidence type="ECO:0000313" key="4">
    <source>
        <dbReference type="EMBL" id="ALW86411.1"/>
    </source>
</evidence>
<keyword evidence="4" id="KW-0326">Glycosidase</keyword>
<keyword evidence="4" id="KW-0624">Polysaccharide degradation</keyword>
<dbReference type="SUPFAM" id="SSF53474">
    <property type="entry name" value="alpha/beta-Hydrolases"/>
    <property type="match status" value="1"/>
</dbReference>
<reference evidence="4 5" key="1">
    <citation type="submission" date="2015-12" db="EMBL/GenBank/DDBJ databases">
        <authorList>
            <person name="Shamseldin A."/>
            <person name="Moawad H."/>
            <person name="Abd El-Rahim W.M."/>
            <person name="Sadowsky M.J."/>
        </authorList>
    </citation>
    <scope>NUCLEOTIDE SEQUENCE [LARGE SCALE GENOMIC DNA]</scope>
    <source>
        <strain evidence="4 5">DG5B</strain>
    </source>
</reference>
<feature type="domain" description="BD-FAE-like" evidence="3">
    <location>
        <begin position="66"/>
        <end position="260"/>
    </location>
</feature>
<evidence type="ECO:0000256" key="1">
    <source>
        <dbReference type="ARBA" id="ARBA00022801"/>
    </source>
</evidence>
<dbReference type="KEGG" id="hyg:AUC43_15755"/>
<dbReference type="PANTHER" id="PTHR48081">
    <property type="entry name" value="AB HYDROLASE SUPERFAMILY PROTEIN C4A8.06C"/>
    <property type="match status" value="1"/>
</dbReference>
<gene>
    <name evidence="4" type="ORF">AUC43_15755</name>
</gene>
<dbReference type="GO" id="GO:0016798">
    <property type="term" value="F:hydrolase activity, acting on glycosyl bonds"/>
    <property type="evidence" value="ECO:0007669"/>
    <property type="project" value="UniProtKB-KW"/>
</dbReference>
<feature type="chain" id="PRO_5006847225" evidence="2">
    <location>
        <begin position="23"/>
        <end position="308"/>
    </location>
</feature>
<keyword evidence="4" id="KW-0858">Xylan degradation</keyword>
<dbReference type="EMBL" id="CP013909">
    <property type="protein sequence ID" value="ALW86411.1"/>
    <property type="molecule type" value="Genomic_DNA"/>
</dbReference>
<keyword evidence="2" id="KW-0732">Signal</keyword>
<dbReference type="Pfam" id="PF20434">
    <property type="entry name" value="BD-FAE"/>
    <property type="match status" value="1"/>
</dbReference>
<dbReference type="OrthoDB" id="9794725at2"/>
<evidence type="ECO:0000313" key="5">
    <source>
        <dbReference type="Proteomes" id="UP000059542"/>
    </source>
</evidence>
<dbReference type="Proteomes" id="UP000059542">
    <property type="component" value="Chromosome"/>
</dbReference>
<sequence length="308" mass="33366">MKITCFFLVPGLVLLAASRLLAQQTFPLYSGTIPDSKPSEVQETSITLANGGVRISNVVQPNLTAFLPAPGTANGTAVIICPGGGYTRLSIDSEGYDVAKRLNEMGVTAFVLKYRLPNDQSQPDKTMAPLLDAQQALRLVRQQAAKYSLNPERIGLVGFSAGGHLAAWAGTQFAKPVGPNPGPVSVRPAFLVLMYPVISFSDSLRHPGSRDNLLGKTPTGGQVRQYSNELQVTTQTPPTFLVHAQDDKTVPVNNSIVFYQACLRHGVPAEMHLYPHGGHGFGLHNKTTKDDWTEHLKNWLDANGWLTK</sequence>
<dbReference type="PANTHER" id="PTHR48081:SF6">
    <property type="entry name" value="PEPTIDASE S9 PROLYL OLIGOPEPTIDASE CATALYTIC DOMAIN-CONTAINING PROTEIN"/>
    <property type="match status" value="1"/>
</dbReference>
<keyword evidence="5" id="KW-1185">Reference proteome</keyword>
<dbReference type="InterPro" id="IPR029058">
    <property type="entry name" value="AB_hydrolase_fold"/>
</dbReference>
<evidence type="ECO:0000259" key="3">
    <source>
        <dbReference type="Pfam" id="PF20434"/>
    </source>
</evidence>
<proteinExistence type="predicted"/>
<dbReference type="InterPro" id="IPR050300">
    <property type="entry name" value="GDXG_lipolytic_enzyme"/>
</dbReference>
<keyword evidence="4" id="KW-0119">Carbohydrate metabolism</keyword>
<evidence type="ECO:0000256" key="2">
    <source>
        <dbReference type="SAM" id="SignalP"/>
    </source>
</evidence>
<dbReference type="Gene3D" id="3.40.50.1820">
    <property type="entry name" value="alpha/beta hydrolase"/>
    <property type="match status" value="1"/>
</dbReference>
<dbReference type="GO" id="GO:0045493">
    <property type="term" value="P:xylan catabolic process"/>
    <property type="evidence" value="ECO:0007669"/>
    <property type="project" value="UniProtKB-KW"/>
</dbReference>
<dbReference type="InterPro" id="IPR049492">
    <property type="entry name" value="BD-FAE-like_dom"/>
</dbReference>
<dbReference type="RefSeq" id="WP_068195762.1">
    <property type="nucleotide sequence ID" value="NZ_CP013909.1"/>
</dbReference>
<organism evidence="4 5">
    <name type="scientific">Hymenobacter sedentarius</name>
    <dbReference type="NCBI Taxonomy" id="1411621"/>
    <lineage>
        <taxon>Bacteria</taxon>
        <taxon>Pseudomonadati</taxon>
        <taxon>Bacteroidota</taxon>
        <taxon>Cytophagia</taxon>
        <taxon>Cytophagales</taxon>
        <taxon>Hymenobacteraceae</taxon>
        <taxon>Hymenobacter</taxon>
    </lineage>
</organism>